<dbReference type="Proteomes" id="UP000183868">
    <property type="component" value="Chromosome"/>
</dbReference>
<keyword evidence="3" id="KW-1185">Reference proteome</keyword>
<organism evidence="2 3">
    <name type="scientific">Caldithrix abyssi DSM 13497</name>
    <dbReference type="NCBI Taxonomy" id="880073"/>
    <lineage>
        <taxon>Bacteria</taxon>
        <taxon>Pseudomonadati</taxon>
        <taxon>Calditrichota</taxon>
        <taxon>Calditrichia</taxon>
        <taxon>Calditrichales</taxon>
        <taxon>Calditrichaceae</taxon>
        <taxon>Caldithrix</taxon>
    </lineage>
</organism>
<reference evidence="1 4" key="2">
    <citation type="submission" date="2016-11" db="EMBL/GenBank/DDBJ databases">
        <title>Genomic analysis of Caldithrix abyssi and proposal of a novel bacterial phylum Caldithrichaeota.</title>
        <authorList>
            <person name="Kublanov I."/>
            <person name="Sigalova O."/>
            <person name="Gavrilov S."/>
            <person name="Lebedinsky A."/>
            <person name="Ivanova N."/>
            <person name="Daum C."/>
            <person name="Reddy T."/>
            <person name="Klenk H.P."/>
            <person name="Goker M."/>
            <person name="Reva O."/>
            <person name="Miroshnichenko M."/>
            <person name="Kyprides N."/>
            <person name="Woyke T."/>
            <person name="Gelfand M."/>
        </authorList>
    </citation>
    <scope>NUCLEOTIDE SEQUENCE [LARGE SCALE GENOMIC DNA]</scope>
    <source>
        <strain evidence="1 4">LF13</strain>
    </source>
</reference>
<dbReference type="Proteomes" id="UP000004671">
    <property type="component" value="Chromosome"/>
</dbReference>
<gene>
    <name evidence="1" type="ORF">Cabys_1017</name>
    <name evidence="2" type="ORF">Calab_2234</name>
</gene>
<dbReference type="STRING" id="880073.Cabys_1017"/>
<accession>H1XWK6</accession>
<dbReference type="KEGG" id="caby:Cabys_1017"/>
<proteinExistence type="predicted"/>
<protein>
    <submittedName>
        <fullName evidence="2">Uncharacterized protein</fullName>
    </submittedName>
</protein>
<dbReference type="HOGENOM" id="CLU_3213663_0_0_0"/>
<name>H1XWK6_CALAY</name>
<evidence type="ECO:0000313" key="1">
    <source>
        <dbReference type="EMBL" id="APF17768.1"/>
    </source>
</evidence>
<sequence length="44" mass="5132">MNLDNNTFLEWTHNIHAKAATKNSHRELKKVPKRAKLFSSGLRK</sequence>
<dbReference type="PaxDb" id="880073-Calab_2234"/>
<dbReference type="EMBL" id="CP018099">
    <property type="protein sequence ID" value="APF17768.1"/>
    <property type="molecule type" value="Genomic_DNA"/>
</dbReference>
<dbReference type="AlphaFoldDB" id="H1XWK6"/>
<reference evidence="2 3" key="1">
    <citation type="submission" date="2011-09" db="EMBL/GenBank/DDBJ databases">
        <title>The permanent draft genome of Caldithrix abyssi DSM 13497.</title>
        <authorList>
            <consortium name="US DOE Joint Genome Institute (JGI-PGF)"/>
            <person name="Lucas S."/>
            <person name="Han J."/>
            <person name="Lapidus A."/>
            <person name="Bruce D."/>
            <person name="Goodwin L."/>
            <person name="Pitluck S."/>
            <person name="Peters L."/>
            <person name="Kyrpides N."/>
            <person name="Mavromatis K."/>
            <person name="Ivanova N."/>
            <person name="Mikhailova N."/>
            <person name="Chertkov O."/>
            <person name="Detter J.C."/>
            <person name="Tapia R."/>
            <person name="Han C."/>
            <person name="Land M."/>
            <person name="Hauser L."/>
            <person name="Markowitz V."/>
            <person name="Cheng J.-F."/>
            <person name="Hugenholtz P."/>
            <person name="Woyke T."/>
            <person name="Wu D."/>
            <person name="Spring S."/>
            <person name="Brambilla E."/>
            <person name="Klenk H.-P."/>
            <person name="Eisen J.A."/>
        </authorList>
    </citation>
    <scope>NUCLEOTIDE SEQUENCE [LARGE SCALE GENOMIC DNA]</scope>
    <source>
        <strain evidence="2 3">DSM 13497</strain>
    </source>
</reference>
<dbReference type="InParanoid" id="H1XWK6"/>
<dbReference type="EMBL" id="CM001402">
    <property type="protein sequence ID" value="EHO41844.1"/>
    <property type="molecule type" value="Genomic_DNA"/>
</dbReference>
<evidence type="ECO:0000313" key="2">
    <source>
        <dbReference type="EMBL" id="EHO41844.1"/>
    </source>
</evidence>
<evidence type="ECO:0000313" key="3">
    <source>
        <dbReference type="Proteomes" id="UP000004671"/>
    </source>
</evidence>
<evidence type="ECO:0000313" key="4">
    <source>
        <dbReference type="Proteomes" id="UP000183868"/>
    </source>
</evidence>